<evidence type="ECO:0000313" key="6">
    <source>
        <dbReference type="EMBL" id="CAF2939923.1"/>
    </source>
</evidence>
<dbReference type="InterPro" id="IPR011009">
    <property type="entry name" value="Kinase-like_dom_sf"/>
</dbReference>
<feature type="coiled-coil region" evidence="3">
    <location>
        <begin position="183"/>
        <end position="263"/>
    </location>
</feature>
<dbReference type="GO" id="GO:0035556">
    <property type="term" value="P:intracellular signal transduction"/>
    <property type="evidence" value="ECO:0007669"/>
    <property type="project" value="TreeGrafter"/>
</dbReference>
<organism evidence="6 7">
    <name type="scientific">Lepeophtheirus salmonis</name>
    <name type="common">Salmon louse</name>
    <name type="synonym">Caligus salmonis</name>
    <dbReference type="NCBI Taxonomy" id="72036"/>
    <lineage>
        <taxon>Eukaryota</taxon>
        <taxon>Metazoa</taxon>
        <taxon>Ecdysozoa</taxon>
        <taxon>Arthropoda</taxon>
        <taxon>Crustacea</taxon>
        <taxon>Multicrustacea</taxon>
        <taxon>Hexanauplia</taxon>
        <taxon>Copepoda</taxon>
        <taxon>Siphonostomatoida</taxon>
        <taxon>Caligidae</taxon>
        <taxon>Lepeophtheirus</taxon>
    </lineage>
</organism>
<dbReference type="OrthoDB" id="6374570at2759"/>
<dbReference type="Gene3D" id="1.10.510.10">
    <property type="entry name" value="Transferase(Phosphotransferase) domain 1"/>
    <property type="match status" value="1"/>
</dbReference>
<dbReference type="EMBL" id="HG994584">
    <property type="protein sequence ID" value="CAF2939923.1"/>
    <property type="molecule type" value="Genomic_DNA"/>
</dbReference>
<dbReference type="Proteomes" id="UP000675881">
    <property type="component" value="Chromosome 5"/>
</dbReference>
<accession>A0A7R8CV16</accession>
<evidence type="ECO:0000256" key="4">
    <source>
        <dbReference type="SAM" id="MobiDB-lite"/>
    </source>
</evidence>
<feature type="region of interest" description="Disordered" evidence="4">
    <location>
        <begin position="1"/>
        <end position="36"/>
    </location>
</feature>
<dbReference type="Gene3D" id="3.30.200.20">
    <property type="entry name" value="Phosphorylase Kinase, domain 1"/>
    <property type="match status" value="1"/>
</dbReference>
<feature type="compositionally biased region" description="Pro residues" evidence="4">
    <location>
        <begin position="1064"/>
        <end position="1073"/>
    </location>
</feature>
<dbReference type="PANTHER" id="PTHR24346:SF93">
    <property type="entry name" value="NUAK FAMILY SNF1-LIKE KINASE 1"/>
    <property type="match status" value="1"/>
</dbReference>
<dbReference type="GO" id="GO:0000226">
    <property type="term" value="P:microtubule cytoskeleton organization"/>
    <property type="evidence" value="ECO:0007669"/>
    <property type="project" value="TreeGrafter"/>
</dbReference>
<feature type="coiled-coil region" evidence="3">
    <location>
        <begin position="383"/>
        <end position="410"/>
    </location>
</feature>
<evidence type="ECO:0000313" key="7">
    <source>
        <dbReference type="Proteomes" id="UP000675881"/>
    </source>
</evidence>
<evidence type="ECO:0000259" key="5">
    <source>
        <dbReference type="PROSITE" id="PS50011"/>
    </source>
</evidence>
<dbReference type="Pfam" id="PF00069">
    <property type="entry name" value="Pkinase"/>
    <property type="match status" value="1"/>
</dbReference>
<feature type="domain" description="Protein kinase" evidence="5">
    <location>
        <begin position="501"/>
        <end position="800"/>
    </location>
</feature>
<evidence type="ECO:0000256" key="1">
    <source>
        <dbReference type="ARBA" id="ARBA00022741"/>
    </source>
</evidence>
<feature type="coiled-coil region" evidence="3">
    <location>
        <begin position="462"/>
        <end position="601"/>
    </location>
</feature>
<keyword evidence="6" id="KW-0418">Kinase</keyword>
<keyword evidence="7" id="KW-1185">Reference proteome</keyword>
<keyword evidence="3" id="KW-0175">Coiled coil</keyword>
<dbReference type="SUPFAM" id="SSF56112">
    <property type="entry name" value="Protein kinase-like (PK-like)"/>
    <property type="match status" value="1"/>
</dbReference>
<feature type="region of interest" description="Disordered" evidence="4">
    <location>
        <begin position="1153"/>
        <end position="1216"/>
    </location>
</feature>
<gene>
    <name evidence="6" type="ORF">LSAA_10569</name>
</gene>
<feature type="region of interest" description="Disordered" evidence="4">
    <location>
        <begin position="1037"/>
        <end position="1091"/>
    </location>
</feature>
<keyword evidence="1" id="KW-0547">Nucleotide-binding</keyword>
<name>A0A7R8CV16_LEPSM</name>
<evidence type="ECO:0000256" key="2">
    <source>
        <dbReference type="ARBA" id="ARBA00022840"/>
    </source>
</evidence>
<dbReference type="SMART" id="SM00220">
    <property type="entry name" value="S_TKc"/>
    <property type="match status" value="1"/>
</dbReference>
<keyword evidence="2" id="KW-0067">ATP-binding</keyword>
<dbReference type="InterPro" id="IPR000719">
    <property type="entry name" value="Prot_kinase_dom"/>
</dbReference>
<dbReference type="GO" id="GO:0005737">
    <property type="term" value="C:cytoplasm"/>
    <property type="evidence" value="ECO:0007669"/>
    <property type="project" value="TreeGrafter"/>
</dbReference>
<proteinExistence type="predicted"/>
<reference evidence="6" key="1">
    <citation type="submission" date="2021-02" db="EMBL/GenBank/DDBJ databases">
        <authorList>
            <person name="Bekaert M."/>
        </authorList>
    </citation>
    <scope>NUCLEOTIDE SEQUENCE</scope>
    <source>
        <strain evidence="6">IoA-00</strain>
    </source>
</reference>
<dbReference type="GO" id="GO:0050321">
    <property type="term" value="F:tau-protein kinase activity"/>
    <property type="evidence" value="ECO:0007669"/>
    <property type="project" value="TreeGrafter"/>
</dbReference>
<sequence>MELNKKLEGFLKESKSGNDKTQKRTRDLEQRIKEKDNEISNKVREFDKERSDLKLQNQRDISEYIAKLNNLTKEKSETMTNLNNQTRKFQEERDTLQNKFKTEISTLKSKLESLKTDSNKAKKELESQLEKALAESHPPLEVELKRLIETGQLPPKIKSLIIELSTKAKPVNGEYPNLKIEKVEEIKARLKEAEDKTSELSKALTETQIVSFARESSTTENEDRIKELEEALDTAVEERQELLEAAEKEIEYHRLIAAEIEQNMIDDFEWKLHEIESEYNKKFKSAVASSSGATQSTGAIPKTSVSSPGSAMYDVELFEKKSERGHNEITRKKDEEFAKLHIQLRKETDDKLRLERNSLKTALDGVHSSELRKSNDEIKRTITREFSKQIESLQNEVSQYQSQISTLTLTIQKKDDEVIEARKLATQEGDEKVRIQECHPGSHHPPKDGCTTRTGIRAFKERRQANVLGRKYEHEMEKLEADYSKELATLREEHDRQIKNLEKRLEVALGAKLEHMEALREEVEEEYADRMETLRDMYQDELRNQTDSLKKEKDKFYSLEKSLQETLRMKRNEIERYSSLENDYKSEIDELKERLQKQTDETIVQGKEVKGLDKEPTEKYSWVSTRKHKKGSPSKPLKKSKIETEADLIRIRREIQIMSSVQHPNIIHIYEVFENKEKKTDENGSAKIADFGLSNVFGGESLLNTFCGSPLYASPEIVKGSPYEGPEVDCWSLGVLLYTLVYGAMPFDGSNFKRLVRQITTGDYYEPKEASRASSLIRSMLTVQPEMRAKVEDICAHWWVNETYSESCLTEAEYLASLTPVRLDLLLGVSPCPKIKEKPKIGQMEKPLSIEEIVNEEKPEVNEHTNSKDIPKEPQENIKDTIDRNGRIKEEKRIIELIESESSRKKIVYLLSLQKIWQDNNSVESESPQKLILDLEKAPVESISLNIGFKCEPEANKSIDNNSIPPCSLTPSLSSSSTHHLHLHRRHLQLIFPPPPCAVTVEQIKPPSHIPQAKVIKERTIHEVNGKMEETSIIPKAAIKEVTPPPRDIKPVPLAQTEKRDKSPTPPPTPPPSTATASPINAKPKTNRKAKIVKKKIKSVTLFIHQKPSVSTPEKRENRDSKVIKAAQYWNNFIDSICGVGLKGMNELKTTFENSKEPTEKRSARKSSVGGCNPGLKPPTPVIYRRNSLAKDGKKSTTWSKPKPCPTTPGLENENANTPTQIKLAQIEPKSKLQLEQEVAKICFIVSYLDSRETIHPHGNAQFFTRIETTIKEPIPQVPHVPTPMDELQPVVEKEVPSLINSIVTSPPTSIPTTHSRKPLNKTKYYGASQANS</sequence>
<feature type="region of interest" description="Disordered" evidence="4">
    <location>
        <begin position="1303"/>
        <end position="1333"/>
    </location>
</feature>
<feature type="compositionally biased region" description="Low complexity" evidence="4">
    <location>
        <begin position="1303"/>
        <end position="1314"/>
    </location>
</feature>
<dbReference type="PROSITE" id="PS50011">
    <property type="entry name" value="PROTEIN_KINASE_DOM"/>
    <property type="match status" value="1"/>
</dbReference>
<dbReference type="GO" id="GO:0005524">
    <property type="term" value="F:ATP binding"/>
    <property type="evidence" value="ECO:0007669"/>
    <property type="project" value="UniProtKB-KW"/>
</dbReference>
<dbReference type="PANTHER" id="PTHR24346">
    <property type="entry name" value="MAP/MICROTUBULE AFFINITY-REGULATING KINASE"/>
    <property type="match status" value="1"/>
</dbReference>
<protein>
    <submittedName>
        <fullName evidence="6">NUAK family SNF1-like kinase 1,Serine/threonine-protein kinase par-1,NUAK family SNF1-like kinase 2</fullName>
    </submittedName>
</protein>
<keyword evidence="6" id="KW-0808">Transferase</keyword>
<evidence type="ECO:0000256" key="3">
    <source>
        <dbReference type="SAM" id="Coils"/>
    </source>
</evidence>